<gene>
    <name evidence="1" type="primary">Necator_chrII.g6466</name>
    <name evidence="1" type="ORF">RB195_018673</name>
</gene>
<dbReference type="EMBL" id="JAVFWL010000002">
    <property type="protein sequence ID" value="KAK6735598.1"/>
    <property type="molecule type" value="Genomic_DNA"/>
</dbReference>
<keyword evidence="2" id="KW-1185">Reference proteome</keyword>
<dbReference type="Proteomes" id="UP001303046">
    <property type="component" value="Unassembled WGS sequence"/>
</dbReference>
<evidence type="ECO:0000313" key="2">
    <source>
        <dbReference type="Proteomes" id="UP001303046"/>
    </source>
</evidence>
<proteinExistence type="predicted"/>
<protein>
    <submittedName>
        <fullName evidence="1">Uncharacterized protein</fullName>
    </submittedName>
</protein>
<evidence type="ECO:0000313" key="1">
    <source>
        <dbReference type="EMBL" id="KAK6735598.1"/>
    </source>
</evidence>
<reference evidence="1 2" key="1">
    <citation type="submission" date="2023-08" db="EMBL/GenBank/DDBJ databases">
        <title>A Necator americanus chromosomal reference genome.</title>
        <authorList>
            <person name="Ilik V."/>
            <person name="Petrzelkova K.J."/>
            <person name="Pardy F."/>
            <person name="Fuh T."/>
            <person name="Niatou-Singa F.S."/>
            <person name="Gouil Q."/>
            <person name="Baker L."/>
            <person name="Ritchie M.E."/>
            <person name="Jex A.R."/>
            <person name="Gazzola D."/>
            <person name="Li H."/>
            <person name="Toshio Fujiwara R."/>
            <person name="Zhan B."/>
            <person name="Aroian R.V."/>
            <person name="Pafco B."/>
            <person name="Schwarz E.M."/>
        </authorList>
    </citation>
    <scope>NUCLEOTIDE SEQUENCE [LARGE SCALE GENOMIC DNA]</scope>
    <source>
        <strain evidence="1 2">Aroian</strain>
        <tissue evidence="1">Whole animal</tissue>
    </source>
</reference>
<comment type="caution">
    <text evidence="1">The sequence shown here is derived from an EMBL/GenBank/DDBJ whole genome shotgun (WGS) entry which is preliminary data.</text>
</comment>
<accession>A0ABR1CAT8</accession>
<organism evidence="1 2">
    <name type="scientific">Necator americanus</name>
    <name type="common">Human hookworm</name>
    <dbReference type="NCBI Taxonomy" id="51031"/>
    <lineage>
        <taxon>Eukaryota</taxon>
        <taxon>Metazoa</taxon>
        <taxon>Ecdysozoa</taxon>
        <taxon>Nematoda</taxon>
        <taxon>Chromadorea</taxon>
        <taxon>Rhabditida</taxon>
        <taxon>Rhabditina</taxon>
        <taxon>Rhabditomorpha</taxon>
        <taxon>Strongyloidea</taxon>
        <taxon>Ancylostomatidae</taxon>
        <taxon>Bunostominae</taxon>
        <taxon>Necator</taxon>
    </lineage>
</organism>
<name>A0ABR1CAT8_NECAM</name>
<sequence>MDACDDESLGKSVARYGDADVEVDDRYHSNPIIAVLLQNKGMTSFGFVSSDAKALLIPIYHNGDASVTMETELKIKRFNQISSKDTSSFSVRLNSRQVCVRIFLTAAP</sequence>